<organism evidence="5 6">
    <name type="scientific">Amycolatopsis echigonensis</name>
    <dbReference type="NCBI Taxonomy" id="2576905"/>
    <lineage>
        <taxon>Bacteria</taxon>
        <taxon>Bacillati</taxon>
        <taxon>Actinomycetota</taxon>
        <taxon>Actinomycetes</taxon>
        <taxon>Pseudonocardiales</taxon>
        <taxon>Pseudonocardiaceae</taxon>
        <taxon>Amycolatopsis</taxon>
    </lineage>
</organism>
<dbReference type="InterPro" id="IPR000524">
    <property type="entry name" value="Tscrpt_reg_HTH_GntR"/>
</dbReference>
<dbReference type="GO" id="GO:0003677">
    <property type="term" value="F:DNA binding"/>
    <property type="evidence" value="ECO:0007669"/>
    <property type="project" value="UniProtKB-KW"/>
</dbReference>
<dbReference type="SMART" id="SM00345">
    <property type="entry name" value="HTH_GNTR"/>
    <property type="match status" value="1"/>
</dbReference>
<sequence>MAQPVEGPHRDRPRREAIRDALRTRIFEGYYPPGTRLVERDLAAEFEVSRLPVREALRMLAQEGLLAERGQRGSVVAGLSDQEVEDLFAVRLSLEVLACRLAAERASDEDLAGLKELLDHAADALSRGSVNEAHRANSAFHDEVTRIAGNQFLRTALEPLQGRMHWLFRHVLDLSELLQEHRDLLAAIASGDPERAAAQSERHIGKYRTQYPDTV</sequence>
<protein>
    <submittedName>
        <fullName evidence="5">GntR family transcriptional regulator</fullName>
    </submittedName>
</protein>
<comment type="caution">
    <text evidence="5">The sequence shown here is derived from an EMBL/GenBank/DDBJ whole genome shotgun (WGS) entry which is preliminary data.</text>
</comment>
<dbReference type="AlphaFoldDB" id="A0A2N3WRC0"/>
<dbReference type="InterPro" id="IPR008920">
    <property type="entry name" value="TF_FadR/GntR_C"/>
</dbReference>
<dbReference type="PROSITE" id="PS50949">
    <property type="entry name" value="HTH_GNTR"/>
    <property type="match status" value="1"/>
</dbReference>
<dbReference type="EMBL" id="PJMY01000003">
    <property type="protein sequence ID" value="PKV96432.1"/>
    <property type="molecule type" value="Genomic_DNA"/>
</dbReference>
<dbReference type="SUPFAM" id="SSF46785">
    <property type="entry name" value="Winged helix' DNA-binding domain"/>
    <property type="match status" value="1"/>
</dbReference>
<evidence type="ECO:0000313" key="5">
    <source>
        <dbReference type="EMBL" id="PKV96432.1"/>
    </source>
</evidence>
<evidence type="ECO:0000256" key="1">
    <source>
        <dbReference type="ARBA" id="ARBA00023015"/>
    </source>
</evidence>
<dbReference type="Gene3D" id="1.10.10.10">
    <property type="entry name" value="Winged helix-like DNA-binding domain superfamily/Winged helix DNA-binding domain"/>
    <property type="match status" value="1"/>
</dbReference>
<dbReference type="Proteomes" id="UP000233750">
    <property type="component" value="Unassembled WGS sequence"/>
</dbReference>
<feature type="domain" description="HTH gntR-type" evidence="4">
    <location>
        <begin position="12"/>
        <end position="79"/>
    </location>
</feature>
<dbReference type="InterPro" id="IPR011711">
    <property type="entry name" value="GntR_C"/>
</dbReference>
<accession>A0A2N3WRC0</accession>
<name>A0A2N3WRC0_9PSEU</name>
<evidence type="ECO:0000256" key="2">
    <source>
        <dbReference type="ARBA" id="ARBA00023125"/>
    </source>
</evidence>
<dbReference type="InterPro" id="IPR036388">
    <property type="entry name" value="WH-like_DNA-bd_sf"/>
</dbReference>
<dbReference type="InterPro" id="IPR036390">
    <property type="entry name" value="WH_DNA-bd_sf"/>
</dbReference>
<keyword evidence="2" id="KW-0238">DNA-binding</keyword>
<dbReference type="Pfam" id="PF00392">
    <property type="entry name" value="GntR"/>
    <property type="match status" value="1"/>
</dbReference>
<keyword evidence="6" id="KW-1185">Reference proteome</keyword>
<dbReference type="CDD" id="cd07377">
    <property type="entry name" value="WHTH_GntR"/>
    <property type="match status" value="1"/>
</dbReference>
<dbReference type="PANTHER" id="PTHR43537">
    <property type="entry name" value="TRANSCRIPTIONAL REGULATOR, GNTR FAMILY"/>
    <property type="match status" value="1"/>
</dbReference>
<dbReference type="RefSeq" id="WP_101439303.1">
    <property type="nucleotide sequence ID" value="NZ_PJMY01000003.1"/>
</dbReference>
<keyword evidence="3" id="KW-0804">Transcription</keyword>
<evidence type="ECO:0000256" key="3">
    <source>
        <dbReference type="ARBA" id="ARBA00023163"/>
    </source>
</evidence>
<gene>
    <name evidence="5" type="ORF">ATK30_7379</name>
</gene>
<dbReference type="PANTHER" id="PTHR43537:SF24">
    <property type="entry name" value="GLUCONATE OPERON TRANSCRIPTIONAL REPRESSOR"/>
    <property type="match status" value="1"/>
</dbReference>
<proteinExistence type="predicted"/>
<dbReference type="GO" id="GO:0003700">
    <property type="term" value="F:DNA-binding transcription factor activity"/>
    <property type="evidence" value="ECO:0007669"/>
    <property type="project" value="InterPro"/>
</dbReference>
<dbReference type="PRINTS" id="PR00035">
    <property type="entry name" value="HTHGNTR"/>
</dbReference>
<dbReference type="Pfam" id="PF07729">
    <property type="entry name" value="FCD"/>
    <property type="match status" value="1"/>
</dbReference>
<dbReference type="OrthoDB" id="9816161at2"/>
<dbReference type="Gene3D" id="1.20.120.530">
    <property type="entry name" value="GntR ligand-binding domain-like"/>
    <property type="match status" value="1"/>
</dbReference>
<keyword evidence="1" id="KW-0805">Transcription regulation</keyword>
<evidence type="ECO:0000259" key="4">
    <source>
        <dbReference type="PROSITE" id="PS50949"/>
    </source>
</evidence>
<evidence type="ECO:0000313" key="6">
    <source>
        <dbReference type="Proteomes" id="UP000233750"/>
    </source>
</evidence>
<dbReference type="SMART" id="SM00895">
    <property type="entry name" value="FCD"/>
    <property type="match status" value="1"/>
</dbReference>
<reference evidence="5 6" key="1">
    <citation type="submission" date="2017-12" db="EMBL/GenBank/DDBJ databases">
        <title>Sequencing the genomes of 1000 Actinobacteria strains.</title>
        <authorList>
            <person name="Klenk H.-P."/>
        </authorList>
    </citation>
    <scope>NUCLEOTIDE SEQUENCE [LARGE SCALE GENOMIC DNA]</scope>
    <source>
        <strain evidence="5 6">DSM 45165</strain>
    </source>
</reference>
<dbReference type="SUPFAM" id="SSF48008">
    <property type="entry name" value="GntR ligand-binding domain-like"/>
    <property type="match status" value="1"/>
</dbReference>